<dbReference type="SMART" id="SM00345">
    <property type="entry name" value="HTH_GNTR"/>
    <property type="match status" value="1"/>
</dbReference>
<evidence type="ECO:0000256" key="3">
    <source>
        <dbReference type="ARBA" id="ARBA00023163"/>
    </source>
</evidence>
<dbReference type="EMBL" id="CP042817">
    <property type="protein sequence ID" value="QEJ96874.1"/>
    <property type="molecule type" value="Genomic_DNA"/>
</dbReference>
<protein>
    <submittedName>
        <fullName evidence="5">GntR family transcriptional regulator</fullName>
    </submittedName>
</protein>
<keyword evidence="2" id="KW-0238">DNA-binding</keyword>
<reference evidence="5 7" key="1">
    <citation type="submission" date="2019-08" db="EMBL/GenBank/DDBJ databases">
        <authorList>
            <person name="Kuhnert P."/>
        </authorList>
    </citation>
    <scope>NUCLEOTIDE SEQUENCE [LARGE SCALE GENOMIC DNA]</scope>
    <source>
        <strain evidence="5 7">B36.5</strain>
    </source>
</reference>
<evidence type="ECO:0000256" key="1">
    <source>
        <dbReference type="ARBA" id="ARBA00023015"/>
    </source>
</evidence>
<keyword evidence="1" id="KW-0805">Transcription regulation</keyword>
<feature type="domain" description="HTH gntR-type" evidence="4">
    <location>
        <begin position="27"/>
        <end position="94"/>
    </location>
</feature>
<keyword evidence="3" id="KW-0804">Transcription</keyword>
<dbReference type="AlphaFoldDB" id="A0AAF1DBE7"/>
<evidence type="ECO:0000259" key="4">
    <source>
        <dbReference type="PROSITE" id="PS50949"/>
    </source>
</evidence>
<dbReference type="SUPFAM" id="SSF46785">
    <property type="entry name" value="Winged helix' DNA-binding domain"/>
    <property type="match status" value="1"/>
</dbReference>
<evidence type="ECO:0000256" key="2">
    <source>
        <dbReference type="ARBA" id="ARBA00023125"/>
    </source>
</evidence>
<accession>A0AAF1DBE7</accession>
<dbReference type="GO" id="GO:0003700">
    <property type="term" value="F:DNA-binding transcription factor activity"/>
    <property type="evidence" value="ECO:0007669"/>
    <property type="project" value="InterPro"/>
</dbReference>
<sequence>MNKKFSVFTKNLIFPIISTGSVVEINKRTKDTITEILTEKIITGEIPGGYNLKQEELAKALGVSRIPIRETLMTLESLGLVYRKATRHFFTVDFSAEEIIRIFQVALNFELESIRNFNNEEHNEFEQLLAKVDKSYEIHIFLNSKIKNNYLKRMHMNLLYFIKTGCFECKNNKALFKNLRTLTDFDNFKKNYEAYYAELSKNLIRKRFEDA</sequence>
<dbReference type="Proteomes" id="UP000323594">
    <property type="component" value="Chromosome"/>
</dbReference>
<dbReference type="InterPro" id="IPR000524">
    <property type="entry name" value="Tscrpt_reg_HTH_GntR"/>
</dbReference>
<gene>
    <name evidence="5" type="ORF">FUT82_00940</name>
    <name evidence="6" type="ORF">FUT82_01995</name>
</gene>
<proteinExistence type="predicted"/>
<dbReference type="PANTHER" id="PTHR43537">
    <property type="entry name" value="TRANSCRIPTIONAL REGULATOR, GNTR FAMILY"/>
    <property type="match status" value="1"/>
</dbReference>
<evidence type="ECO:0000313" key="6">
    <source>
        <dbReference type="EMBL" id="QEJ96874.1"/>
    </source>
</evidence>
<dbReference type="InterPro" id="IPR036390">
    <property type="entry name" value="WH_DNA-bd_sf"/>
</dbReference>
<dbReference type="EMBL" id="CP042817">
    <property type="protein sequence ID" value="QEJ96714.1"/>
    <property type="molecule type" value="Genomic_DNA"/>
</dbReference>
<dbReference type="GO" id="GO:0003677">
    <property type="term" value="F:DNA binding"/>
    <property type="evidence" value="ECO:0007669"/>
    <property type="project" value="UniProtKB-KW"/>
</dbReference>
<organism evidence="5 7">
    <name type="scientific">Treponema phagedenis</name>
    <dbReference type="NCBI Taxonomy" id="162"/>
    <lineage>
        <taxon>Bacteria</taxon>
        <taxon>Pseudomonadati</taxon>
        <taxon>Spirochaetota</taxon>
        <taxon>Spirochaetia</taxon>
        <taxon>Spirochaetales</taxon>
        <taxon>Treponemataceae</taxon>
        <taxon>Treponema</taxon>
    </lineage>
</organism>
<dbReference type="Gene3D" id="1.10.10.10">
    <property type="entry name" value="Winged helix-like DNA-binding domain superfamily/Winged helix DNA-binding domain"/>
    <property type="match status" value="1"/>
</dbReference>
<dbReference type="Pfam" id="PF00392">
    <property type="entry name" value="GntR"/>
    <property type="match status" value="1"/>
</dbReference>
<name>A0AAF1DBE7_TREPH</name>
<evidence type="ECO:0000313" key="5">
    <source>
        <dbReference type="EMBL" id="QEJ96714.1"/>
    </source>
</evidence>
<dbReference type="PROSITE" id="PS50949">
    <property type="entry name" value="HTH_GNTR"/>
    <property type="match status" value="1"/>
</dbReference>
<evidence type="ECO:0000313" key="7">
    <source>
        <dbReference type="Proteomes" id="UP000323594"/>
    </source>
</evidence>
<dbReference type="InterPro" id="IPR036388">
    <property type="entry name" value="WH-like_DNA-bd_sf"/>
</dbReference>
<dbReference type="PANTHER" id="PTHR43537:SF51">
    <property type="entry name" value="HTH-TYPE TRANSCRIPTIONAL REGULATOR LGOR-RELATED"/>
    <property type="match status" value="1"/>
</dbReference>